<feature type="region of interest" description="Disordered" evidence="2">
    <location>
        <begin position="1"/>
        <end position="91"/>
    </location>
</feature>
<feature type="coiled-coil region" evidence="1">
    <location>
        <begin position="814"/>
        <end position="841"/>
    </location>
</feature>
<feature type="region of interest" description="Disordered" evidence="2">
    <location>
        <begin position="781"/>
        <end position="811"/>
    </location>
</feature>
<feature type="region of interest" description="Disordered" evidence="2">
    <location>
        <begin position="408"/>
        <end position="462"/>
    </location>
</feature>
<dbReference type="OrthoDB" id="5408998at2759"/>
<gene>
    <name evidence="3" type="ORF">UCREL1_5279</name>
</gene>
<feature type="compositionally biased region" description="Low complexity" evidence="2">
    <location>
        <begin position="423"/>
        <end position="450"/>
    </location>
</feature>
<dbReference type="OMA" id="QAQKYGE"/>
<feature type="compositionally biased region" description="Low complexity" evidence="2">
    <location>
        <begin position="51"/>
        <end position="65"/>
    </location>
</feature>
<protein>
    <submittedName>
        <fullName evidence="3">Putative ring finger domain-containing protein</fullName>
    </submittedName>
</protein>
<feature type="region of interest" description="Disordered" evidence="2">
    <location>
        <begin position="331"/>
        <end position="358"/>
    </location>
</feature>
<feature type="region of interest" description="Disordered" evidence="2">
    <location>
        <begin position="546"/>
        <end position="629"/>
    </location>
</feature>
<feature type="compositionally biased region" description="Basic and acidic residues" evidence="2">
    <location>
        <begin position="546"/>
        <end position="556"/>
    </location>
</feature>
<accession>M7STX9</accession>
<dbReference type="STRING" id="1287681.M7STX9"/>
<evidence type="ECO:0000256" key="1">
    <source>
        <dbReference type="SAM" id="Coils"/>
    </source>
</evidence>
<organism evidence="3 4">
    <name type="scientific">Eutypa lata (strain UCR-EL1)</name>
    <name type="common">Grapevine dieback disease fungus</name>
    <name type="synonym">Eutypa armeniacae</name>
    <dbReference type="NCBI Taxonomy" id="1287681"/>
    <lineage>
        <taxon>Eukaryota</taxon>
        <taxon>Fungi</taxon>
        <taxon>Dikarya</taxon>
        <taxon>Ascomycota</taxon>
        <taxon>Pezizomycotina</taxon>
        <taxon>Sordariomycetes</taxon>
        <taxon>Xylariomycetidae</taxon>
        <taxon>Xylariales</taxon>
        <taxon>Diatrypaceae</taxon>
        <taxon>Eutypa</taxon>
    </lineage>
</organism>
<evidence type="ECO:0000313" key="4">
    <source>
        <dbReference type="Proteomes" id="UP000012174"/>
    </source>
</evidence>
<keyword evidence="4" id="KW-1185">Reference proteome</keyword>
<dbReference type="Proteomes" id="UP000012174">
    <property type="component" value="Unassembled WGS sequence"/>
</dbReference>
<feature type="compositionally biased region" description="Basic residues" evidence="2">
    <location>
        <begin position="557"/>
        <end position="575"/>
    </location>
</feature>
<dbReference type="HOGENOM" id="CLU_012880_0_0_1"/>
<proteinExistence type="predicted"/>
<sequence length="848" mass="90770">MEPHEDIPPPPYSETDIYSQPGSHGHHASVTSVTSSGSTNASAPGTGTGFGDDASSVAASSSSPGDGDHNIIYTPPETPREGSPLHRHRHYDDSTTDYITNASAQAYFESRPAPSHLLHRGAQFDGSGNDNTITVYISIATGRGTGQATTSPSLPPYPADWAPARDVTEQDWHTFVNYLIPDRGGRGGVNDLSSSSSSFAQGVMQDTLRDWNVGFFGPRGVTVRIRDQTPTPAREGGPSSIAAAAAARDAKMPGAWDEEEAPSSSPPPPPAAAPGGNDAPREGGGPGWNPFEVNSRGVRIGPLTIDGDRVSIGQSFQVDSRGVRWGGRTIGGAGQPLVPTPFDGQRQQSRGGERGPAIGCGSMGMRGGWGSGHLPGGVGMGMGAGVGGPGFGAPWNPFDHVAQAQHTHGFHAPHPGIHRPRSASDASFASSPSSSSSTSDSSDSSSSDSSIGSLPAYEDLQDAQIPVTRQSITTWLSHPEQPVTRAMLKAARADIRAAATTSRRTSNTTTTTTNLHQLQQQRLEVRQLLNQFQAFKRSQRDLRRADHRCRRDERKAARLARKVDKKVRRMEHKARRTADRAGRRERRTAEREVRRAERRAERENRDRGVGGGRRRGGAGGGVHQHPSPLGVPVGMPMPPLVPNIHVPPPHVPGPGGAFFGPRSGFFGGGGFGGRRGGGSFGFGGGRGFGRRGGRGSHRFPPWARGPDEYLNHGEEQHDRTTTGVIFDADNIPGAWPTTATATATADRDGHDMVPPAHLGAKYEAVERLEAEMEARKDELRAVWRRDGSSDGGDKEEQREKEKESSSEKAKLVEVDRLEVEMRRLAAEIERLRLEADEEFARGFVERGL</sequence>
<feature type="compositionally biased region" description="Basic residues" evidence="2">
    <location>
        <begin position="408"/>
        <end position="421"/>
    </location>
</feature>
<feature type="region of interest" description="Disordered" evidence="2">
    <location>
        <begin position="224"/>
        <end position="293"/>
    </location>
</feature>
<dbReference type="AlphaFoldDB" id="M7STX9"/>
<feature type="compositionally biased region" description="Basic and acidic residues" evidence="2">
    <location>
        <begin position="576"/>
        <end position="608"/>
    </location>
</feature>
<evidence type="ECO:0000313" key="3">
    <source>
        <dbReference type="EMBL" id="EMR67712.1"/>
    </source>
</evidence>
<dbReference type="EMBL" id="KB706373">
    <property type="protein sequence ID" value="EMR67712.1"/>
    <property type="molecule type" value="Genomic_DNA"/>
</dbReference>
<name>M7STX9_EUTLA</name>
<feature type="compositionally biased region" description="Low complexity" evidence="2">
    <location>
        <begin position="28"/>
        <end position="43"/>
    </location>
</feature>
<dbReference type="eggNOG" id="ENOG502QPMX">
    <property type="taxonomic scope" value="Eukaryota"/>
</dbReference>
<keyword evidence="1" id="KW-0175">Coiled coil</keyword>
<evidence type="ECO:0000256" key="2">
    <source>
        <dbReference type="SAM" id="MobiDB-lite"/>
    </source>
</evidence>
<dbReference type="KEGG" id="ela:UCREL1_5279"/>
<reference evidence="4" key="1">
    <citation type="journal article" date="2013" name="Genome Announc.">
        <title>Draft genome sequence of the grapevine dieback fungus Eutypa lata UCR-EL1.</title>
        <authorList>
            <person name="Blanco-Ulate B."/>
            <person name="Rolshausen P.E."/>
            <person name="Cantu D."/>
        </authorList>
    </citation>
    <scope>NUCLEOTIDE SEQUENCE [LARGE SCALE GENOMIC DNA]</scope>
    <source>
        <strain evidence="4">UCR-EL1</strain>
    </source>
</reference>